<proteinExistence type="predicted"/>
<reference evidence="1 2" key="1">
    <citation type="submission" date="2016-10" db="EMBL/GenBank/DDBJ databases">
        <title>Genome sequence of Planktotalea frisia SH6-1.</title>
        <authorList>
            <person name="Poehlein A."/>
            <person name="Bakenhus I."/>
            <person name="Voget S."/>
            <person name="Brinkhoff T."/>
            <person name="Simon M."/>
        </authorList>
    </citation>
    <scope>NUCLEOTIDE SEQUENCE [LARGE SCALE GENOMIC DNA]</scope>
    <source>
        <strain evidence="1 2">SH6-1</strain>
    </source>
</reference>
<organism evidence="1 2">
    <name type="scientific">Planktotalea frisia</name>
    <dbReference type="NCBI Taxonomy" id="696762"/>
    <lineage>
        <taxon>Bacteria</taxon>
        <taxon>Pseudomonadati</taxon>
        <taxon>Pseudomonadota</taxon>
        <taxon>Alphaproteobacteria</taxon>
        <taxon>Rhodobacterales</taxon>
        <taxon>Paracoccaceae</taxon>
        <taxon>Planktotalea</taxon>
    </lineage>
</organism>
<dbReference type="EMBL" id="MLCB01000111">
    <property type="protein sequence ID" value="OJI94244.1"/>
    <property type="molecule type" value="Genomic_DNA"/>
</dbReference>
<evidence type="ECO:0000313" key="1">
    <source>
        <dbReference type="EMBL" id="OJI94244.1"/>
    </source>
</evidence>
<evidence type="ECO:0000313" key="2">
    <source>
        <dbReference type="Proteomes" id="UP000184514"/>
    </source>
</evidence>
<name>A0A1L9NYK7_9RHOB</name>
<accession>A0A1L9NYK7</accession>
<keyword evidence="2" id="KW-1185">Reference proteome</keyword>
<gene>
    <name evidence="1" type="ORF">PFRI_14800</name>
</gene>
<dbReference type="AlphaFoldDB" id="A0A1L9NYK7"/>
<sequence length="99" mass="10761">MVCGMHSILGLEGGNATTTTRGIKGFQARRAYADRPMGGIYGEFGALLKCIADVANIKRIETMSICPPRSASARLSEMIRQHHDNVAASHNSGYRILNR</sequence>
<dbReference type="Proteomes" id="UP000184514">
    <property type="component" value="Unassembled WGS sequence"/>
</dbReference>
<protein>
    <submittedName>
        <fullName evidence="1">Uncharacterized protein</fullName>
    </submittedName>
</protein>
<dbReference type="STRING" id="696762.PFRI_14800"/>
<comment type="caution">
    <text evidence="1">The sequence shown here is derived from an EMBL/GenBank/DDBJ whole genome shotgun (WGS) entry which is preliminary data.</text>
</comment>